<feature type="region of interest" description="Disordered" evidence="1">
    <location>
        <begin position="1"/>
        <end position="21"/>
    </location>
</feature>
<organism evidence="3 4">
    <name type="scientific">Phormidium yuhuli AB48</name>
    <dbReference type="NCBI Taxonomy" id="2940671"/>
    <lineage>
        <taxon>Bacteria</taxon>
        <taxon>Bacillati</taxon>
        <taxon>Cyanobacteriota</taxon>
        <taxon>Cyanophyceae</taxon>
        <taxon>Oscillatoriophycideae</taxon>
        <taxon>Oscillatoriales</taxon>
        <taxon>Oscillatoriaceae</taxon>
        <taxon>Phormidium</taxon>
        <taxon>Phormidium yuhuli</taxon>
    </lineage>
</organism>
<evidence type="ECO:0000313" key="3">
    <source>
        <dbReference type="EMBL" id="USR90682.1"/>
    </source>
</evidence>
<feature type="compositionally biased region" description="Polar residues" evidence="1">
    <location>
        <begin position="1"/>
        <end position="18"/>
    </location>
</feature>
<keyword evidence="2" id="KW-0812">Transmembrane</keyword>
<reference evidence="3" key="1">
    <citation type="submission" date="2022-06" db="EMBL/GenBank/DDBJ databases">
        <title>Genome sequence of Phormidium yuhuli AB48 isolated from an industrial photobioreactor environment.</title>
        <authorList>
            <person name="Qiu Y."/>
            <person name="Noonan A.J.C."/>
            <person name="Dofher K."/>
            <person name="Koch M."/>
            <person name="Kieft B."/>
            <person name="Lin X."/>
            <person name="Ziels R.M."/>
            <person name="Hallam S.J."/>
        </authorList>
    </citation>
    <scope>NUCLEOTIDE SEQUENCE</scope>
    <source>
        <strain evidence="3">AB48</strain>
    </source>
</reference>
<dbReference type="RefSeq" id="WP_252662706.1">
    <property type="nucleotide sequence ID" value="NZ_CP098611.1"/>
</dbReference>
<evidence type="ECO:0000313" key="4">
    <source>
        <dbReference type="Proteomes" id="UP001056708"/>
    </source>
</evidence>
<evidence type="ECO:0000256" key="2">
    <source>
        <dbReference type="SAM" id="Phobius"/>
    </source>
</evidence>
<dbReference type="EMBL" id="CP098611">
    <property type="protein sequence ID" value="USR90682.1"/>
    <property type="molecule type" value="Genomic_DNA"/>
</dbReference>
<dbReference type="Proteomes" id="UP001056708">
    <property type="component" value="Chromosome"/>
</dbReference>
<sequence>MPNSSPNGDRTPRDSSAASDPKVTVVDVDPVTLFAIVAALLVLPVFLAGFFFQ</sequence>
<keyword evidence="4" id="KW-1185">Reference proteome</keyword>
<feature type="transmembrane region" description="Helical" evidence="2">
    <location>
        <begin position="31"/>
        <end position="52"/>
    </location>
</feature>
<name>A0ABY5APA7_9CYAN</name>
<accession>A0ABY5APA7</accession>
<keyword evidence="2" id="KW-1133">Transmembrane helix</keyword>
<evidence type="ECO:0000256" key="1">
    <source>
        <dbReference type="SAM" id="MobiDB-lite"/>
    </source>
</evidence>
<protein>
    <submittedName>
        <fullName evidence="3">Uncharacterized protein</fullName>
    </submittedName>
</protein>
<gene>
    <name evidence="3" type="ORF">NEA10_17950</name>
</gene>
<proteinExistence type="predicted"/>
<keyword evidence="2" id="KW-0472">Membrane</keyword>